<dbReference type="EMBL" id="KK103727">
    <property type="protein sequence ID" value="KIY95055.1"/>
    <property type="molecule type" value="Genomic_DNA"/>
</dbReference>
<evidence type="ECO:0000313" key="2">
    <source>
        <dbReference type="EMBL" id="KIY95055.1"/>
    </source>
</evidence>
<dbReference type="RefSeq" id="XP_013894075.1">
    <property type="nucleotide sequence ID" value="XM_014038621.1"/>
</dbReference>
<feature type="region of interest" description="Disordered" evidence="1">
    <location>
        <begin position="31"/>
        <end position="68"/>
    </location>
</feature>
<accession>A0A0D2MJ77</accession>
<evidence type="ECO:0000256" key="1">
    <source>
        <dbReference type="SAM" id="MobiDB-lite"/>
    </source>
</evidence>
<reference evidence="2 3" key="1">
    <citation type="journal article" date="2013" name="BMC Genomics">
        <title>Reconstruction of the lipid metabolism for the microalga Monoraphidium neglectum from its genome sequence reveals characteristics suitable for biofuel production.</title>
        <authorList>
            <person name="Bogen C."/>
            <person name="Al-Dilaimi A."/>
            <person name="Albersmeier A."/>
            <person name="Wichmann J."/>
            <person name="Grundmann M."/>
            <person name="Rupp O."/>
            <person name="Lauersen K.J."/>
            <person name="Blifernez-Klassen O."/>
            <person name="Kalinowski J."/>
            <person name="Goesmann A."/>
            <person name="Mussgnug J.H."/>
            <person name="Kruse O."/>
        </authorList>
    </citation>
    <scope>NUCLEOTIDE SEQUENCE [LARGE SCALE GENOMIC DNA]</scope>
    <source>
        <strain evidence="2 3">SAG 48.87</strain>
    </source>
</reference>
<organism evidence="2 3">
    <name type="scientific">Monoraphidium neglectum</name>
    <dbReference type="NCBI Taxonomy" id="145388"/>
    <lineage>
        <taxon>Eukaryota</taxon>
        <taxon>Viridiplantae</taxon>
        <taxon>Chlorophyta</taxon>
        <taxon>core chlorophytes</taxon>
        <taxon>Chlorophyceae</taxon>
        <taxon>CS clade</taxon>
        <taxon>Sphaeropleales</taxon>
        <taxon>Selenastraceae</taxon>
        <taxon>Monoraphidium</taxon>
    </lineage>
</organism>
<gene>
    <name evidence="2" type="ORF">MNEG_12907</name>
</gene>
<dbReference type="AlphaFoldDB" id="A0A0D2MJ77"/>
<proteinExistence type="predicted"/>
<keyword evidence="3" id="KW-1185">Reference proteome</keyword>
<evidence type="ECO:0000313" key="3">
    <source>
        <dbReference type="Proteomes" id="UP000054498"/>
    </source>
</evidence>
<protein>
    <submittedName>
        <fullName evidence="2">Uncharacterized protein</fullName>
    </submittedName>
</protein>
<dbReference type="Proteomes" id="UP000054498">
    <property type="component" value="Unassembled WGS sequence"/>
</dbReference>
<dbReference type="KEGG" id="mng:MNEG_12907"/>
<dbReference type="GeneID" id="25730316"/>
<name>A0A0D2MJ77_9CHLO</name>
<sequence length="68" mass="7449">MDRQDKDRKLEQAAQEMFGKSFDECESHERVRVGGKVGGGVRGGDMADPDRAPKPPAVKFGEDNTDAK</sequence>